<keyword evidence="1" id="KW-0472">Membrane</keyword>
<name>A0A2N6N9W9_BEABA</name>
<organism evidence="2 3">
    <name type="scientific">Beauveria bassiana</name>
    <name type="common">White muscardine disease fungus</name>
    <name type="synonym">Tritirachium shiotae</name>
    <dbReference type="NCBI Taxonomy" id="176275"/>
    <lineage>
        <taxon>Eukaryota</taxon>
        <taxon>Fungi</taxon>
        <taxon>Dikarya</taxon>
        <taxon>Ascomycota</taxon>
        <taxon>Pezizomycotina</taxon>
        <taxon>Sordariomycetes</taxon>
        <taxon>Hypocreomycetidae</taxon>
        <taxon>Hypocreales</taxon>
        <taxon>Cordycipitaceae</taxon>
        <taxon>Beauveria</taxon>
    </lineage>
</organism>
<evidence type="ECO:0000256" key="1">
    <source>
        <dbReference type="SAM" id="Phobius"/>
    </source>
</evidence>
<accession>A0A2N6N9W9</accession>
<dbReference type="Proteomes" id="UP000235728">
    <property type="component" value="Unassembled WGS sequence"/>
</dbReference>
<dbReference type="EMBL" id="MRVG01000015">
    <property type="protein sequence ID" value="PMB64070.1"/>
    <property type="molecule type" value="Genomic_DNA"/>
</dbReference>
<dbReference type="AlphaFoldDB" id="A0A2N6N9W9"/>
<keyword evidence="1" id="KW-1133">Transmembrane helix</keyword>
<protein>
    <submittedName>
        <fullName evidence="2">Uncharacterized protein</fullName>
    </submittedName>
</protein>
<evidence type="ECO:0000313" key="3">
    <source>
        <dbReference type="Proteomes" id="UP000235728"/>
    </source>
</evidence>
<keyword evidence="1" id="KW-0812">Transmembrane</keyword>
<comment type="caution">
    <text evidence="2">The sequence shown here is derived from an EMBL/GenBank/DDBJ whole genome shotgun (WGS) entry which is preliminary data.</text>
</comment>
<evidence type="ECO:0000313" key="2">
    <source>
        <dbReference type="EMBL" id="PMB64070.1"/>
    </source>
</evidence>
<reference evidence="2 3" key="1">
    <citation type="journal article" date="2016" name="Appl. Microbiol. Biotechnol.">
        <title>Characterization of T-DNA insertion mutants with decreased virulence in the entomopathogenic fungus Beauveria bassiana JEF-007.</title>
        <authorList>
            <person name="Kim S."/>
            <person name="Lee S.J."/>
            <person name="Nai Y.S."/>
            <person name="Yu J.S."/>
            <person name="Lee M.R."/>
            <person name="Yang Y.T."/>
            <person name="Kim J.S."/>
        </authorList>
    </citation>
    <scope>NUCLEOTIDE SEQUENCE [LARGE SCALE GENOMIC DNA]</scope>
    <source>
        <strain evidence="2 3">JEF-007</strain>
    </source>
</reference>
<sequence length="174" mass="20915">MAKKVSWHVETLYQRSVHPPPDAILVHRSSHLVQVKVTNSRVKIGHQTVNRDFKVSWVPKVRTRVQQRIHGNDVRFGFERAHTCLVHHETHAPYNARSHFMRPRFVVVLCIVFVLFLFLFLYLIFRILVEAKYLKRRRYTFWALTRKVQIIKKARENLIVEPLYSIRAFFWRAL</sequence>
<proteinExistence type="predicted"/>
<gene>
    <name evidence="2" type="ORF">BM221_010238</name>
</gene>
<feature type="transmembrane region" description="Helical" evidence="1">
    <location>
        <begin position="105"/>
        <end position="129"/>
    </location>
</feature>